<dbReference type="EMBL" id="JBJHQF010000025">
    <property type="protein sequence ID" value="MFK9005743.1"/>
    <property type="molecule type" value="Genomic_DNA"/>
</dbReference>
<sequence length="152" mass="17331">MNMSANPNQLHIPPNYMRVAEQQQIREMTGPMGRPTGDHRTAERIIEQSPILRHFLDNRYNYHLLDDLKRQVGDWTEANPDPQARANAAYDLDKVLRFLDNLDDRHLNASRSLNGQIDGVASNGYSIIDNSEISLLQAFSLNGYEALRGLRT</sequence>
<comment type="caution">
    <text evidence="1">The sequence shown here is derived from an EMBL/GenBank/DDBJ whole genome shotgun (WGS) entry which is preliminary data.</text>
</comment>
<accession>A0ABW8R1L3</accession>
<dbReference type="Proteomes" id="UP001623008">
    <property type="component" value="Unassembled WGS sequence"/>
</dbReference>
<keyword evidence="2" id="KW-1185">Reference proteome</keyword>
<reference evidence="1 2" key="1">
    <citation type="submission" date="2024-11" db="EMBL/GenBank/DDBJ databases">
        <authorList>
            <person name="Lucas J.A."/>
        </authorList>
    </citation>
    <scope>NUCLEOTIDE SEQUENCE [LARGE SCALE GENOMIC DNA]</scope>
    <source>
        <strain evidence="1 2">Z 7.15</strain>
    </source>
</reference>
<evidence type="ECO:0000313" key="2">
    <source>
        <dbReference type="Proteomes" id="UP001623008"/>
    </source>
</evidence>
<proteinExistence type="predicted"/>
<evidence type="ECO:0000313" key="1">
    <source>
        <dbReference type="EMBL" id="MFK9005743.1"/>
    </source>
</evidence>
<name>A0ABW8R1L3_9PSED</name>
<dbReference type="RefSeq" id="WP_406598265.1">
    <property type="nucleotide sequence ID" value="NZ_JBJHQF010000025.1"/>
</dbReference>
<gene>
    <name evidence="1" type="ORF">ACJEBJ_16560</name>
</gene>
<protein>
    <submittedName>
        <fullName evidence="1">Uncharacterized protein</fullName>
    </submittedName>
</protein>
<organism evidence="1 2">
    <name type="scientific">Pseudomonas pergaminensis</name>
    <dbReference type="NCBI Taxonomy" id="2853159"/>
    <lineage>
        <taxon>Bacteria</taxon>
        <taxon>Pseudomonadati</taxon>
        <taxon>Pseudomonadota</taxon>
        <taxon>Gammaproteobacteria</taxon>
        <taxon>Pseudomonadales</taxon>
        <taxon>Pseudomonadaceae</taxon>
        <taxon>Pseudomonas</taxon>
    </lineage>
</organism>